<gene>
    <name evidence="2" type="ORF">RJ639_036144</name>
</gene>
<feature type="region of interest" description="Disordered" evidence="1">
    <location>
        <begin position="39"/>
        <end position="70"/>
    </location>
</feature>
<protein>
    <submittedName>
        <fullName evidence="2">Uncharacterized protein</fullName>
    </submittedName>
</protein>
<feature type="compositionally biased region" description="Acidic residues" evidence="1">
    <location>
        <begin position="49"/>
        <end position="59"/>
    </location>
</feature>
<dbReference type="AlphaFoldDB" id="A0AA88WSC7"/>
<name>A0AA88WSC7_9ASTE</name>
<proteinExistence type="predicted"/>
<accession>A0AA88WSC7</accession>
<evidence type="ECO:0000313" key="3">
    <source>
        <dbReference type="Proteomes" id="UP001188597"/>
    </source>
</evidence>
<dbReference type="Proteomes" id="UP001188597">
    <property type="component" value="Unassembled WGS sequence"/>
</dbReference>
<sequence>MEGVRDLSETDLEHIKKLKGARTLESKYPLSNDQLRECGICSSKPQDYDEKEEEGENDPEIMSSRVQGDPPLFNAQGVLEDIIPDELASIHGIEEEEIEWKRIHALDKCQLGDVFHAKKEKLESTCQIYQNF</sequence>
<evidence type="ECO:0000256" key="1">
    <source>
        <dbReference type="SAM" id="MobiDB-lite"/>
    </source>
</evidence>
<organism evidence="2 3">
    <name type="scientific">Escallonia herrerae</name>
    <dbReference type="NCBI Taxonomy" id="1293975"/>
    <lineage>
        <taxon>Eukaryota</taxon>
        <taxon>Viridiplantae</taxon>
        <taxon>Streptophyta</taxon>
        <taxon>Embryophyta</taxon>
        <taxon>Tracheophyta</taxon>
        <taxon>Spermatophyta</taxon>
        <taxon>Magnoliopsida</taxon>
        <taxon>eudicotyledons</taxon>
        <taxon>Gunneridae</taxon>
        <taxon>Pentapetalae</taxon>
        <taxon>asterids</taxon>
        <taxon>campanulids</taxon>
        <taxon>Escalloniales</taxon>
        <taxon>Escalloniaceae</taxon>
        <taxon>Escallonia</taxon>
    </lineage>
</organism>
<comment type="caution">
    <text evidence="2">The sequence shown here is derived from an EMBL/GenBank/DDBJ whole genome shotgun (WGS) entry which is preliminary data.</text>
</comment>
<keyword evidence="3" id="KW-1185">Reference proteome</keyword>
<evidence type="ECO:0000313" key="2">
    <source>
        <dbReference type="EMBL" id="KAK3032214.1"/>
    </source>
</evidence>
<dbReference type="EMBL" id="JAVXUP010000277">
    <property type="protein sequence ID" value="KAK3032214.1"/>
    <property type="molecule type" value="Genomic_DNA"/>
</dbReference>
<reference evidence="2" key="1">
    <citation type="submission" date="2022-12" db="EMBL/GenBank/DDBJ databases">
        <title>Draft genome assemblies for two species of Escallonia (Escalloniales).</title>
        <authorList>
            <person name="Chanderbali A."/>
            <person name="Dervinis C."/>
            <person name="Anghel I."/>
            <person name="Soltis D."/>
            <person name="Soltis P."/>
            <person name="Zapata F."/>
        </authorList>
    </citation>
    <scope>NUCLEOTIDE SEQUENCE</scope>
    <source>
        <strain evidence="2">UCBG64.0493</strain>
        <tissue evidence="2">Leaf</tissue>
    </source>
</reference>